<proteinExistence type="predicted"/>
<keyword evidence="1" id="KW-1185">Reference proteome</keyword>
<organism evidence="1 2">
    <name type="scientific">Panagrolaimus davidi</name>
    <dbReference type="NCBI Taxonomy" id="227884"/>
    <lineage>
        <taxon>Eukaryota</taxon>
        <taxon>Metazoa</taxon>
        <taxon>Ecdysozoa</taxon>
        <taxon>Nematoda</taxon>
        <taxon>Chromadorea</taxon>
        <taxon>Rhabditida</taxon>
        <taxon>Tylenchina</taxon>
        <taxon>Panagrolaimomorpha</taxon>
        <taxon>Panagrolaimoidea</taxon>
        <taxon>Panagrolaimidae</taxon>
        <taxon>Panagrolaimus</taxon>
    </lineage>
</organism>
<evidence type="ECO:0000313" key="1">
    <source>
        <dbReference type="Proteomes" id="UP000887578"/>
    </source>
</evidence>
<dbReference type="AlphaFoldDB" id="A0A914QY62"/>
<protein>
    <submittedName>
        <fullName evidence="2">Uncharacterized protein</fullName>
    </submittedName>
</protein>
<reference evidence="2" key="1">
    <citation type="submission" date="2022-11" db="UniProtKB">
        <authorList>
            <consortium name="WormBaseParasite"/>
        </authorList>
    </citation>
    <scope>IDENTIFICATION</scope>
</reference>
<name>A0A914QY62_9BILA</name>
<accession>A0A914QY62</accession>
<dbReference type="WBParaSite" id="PDA_v2.g8812.t1">
    <property type="protein sequence ID" value="PDA_v2.g8812.t1"/>
    <property type="gene ID" value="PDA_v2.g8812"/>
</dbReference>
<evidence type="ECO:0000313" key="2">
    <source>
        <dbReference type="WBParaSite" id="PDA_v2.g8812.t1"/>
    </source>
</evidence>
<dbReference type="Proteomes" id="UP000887578">
    <property type="component" value="Unplaced"/>
</dbReference>
<sequence length="294" mass="34491">MALTCQNNGRCEVKKTDKDLLSFPRDIYHRHCEDACVYFKCVLPDGRIMEGADCYDDFERACRYIKTETKAKIIENLRNSTFEYFDEVLMFVSCRNKDNCAKDAFEKMKSNNPEADRDFGIYLRDRRFYKSDFESCQYENFLQNKTPNKVLCTSRQICDTGKNYDVKYSGTEIFYKAWPSKLSTDRQCGILKRGDVEDYNLKTCDACAFFRHTFKNGTRIRSITGCIEDLIYEFGHIYNGFLLNDKKNIFHYDDNHVIVSCSTGTNCHKDYYKKYLDVYPKAILKVNDTADETC</sequence>